<evidence type="ECO:0000313" key="8">
    <source>
        <dbReference type="Proteomes" id="UP000838878"/>
    </source>
</evidence>
<dbReference type="SUPFAM" id="SSF51905">
    <property type="entry name" value="FAD/NAD(P)-binding domain"/>
    <property type="match status" value="1"/>
</dbReference>
<dbReference type="Gene3D" id="3.50.50.60">
    <property type="entry name" value="FAD/NAD(P)-binding domain"/>
    <property type="match status" value="1"/>
</dbReference>
<name>A0A8J9UG18_9NEOP</name>
<dbReference type="PROSITE" id="PS00615">
    <property type="entry name" value="C_TYPE_LECTIN_1"/>
    <property type="match status" value="1"/>
</dbReference>
<feature type="non-terminal residue" evidence="7">
    <location>
        <position position="828"/>
    </location>
</feature>
<dbReference type="SMART" id="SM00034">
    <property type="entry name" value="CLECT"/>
    <property type="match status" value="1"/>
</dbReference>
<keyword evidence="3" id="KW-0285">Flavoprotein</keyword>
<dbReference type="InterPro" id="IPR016187">
    <property type="entry name" value="CTDL_fold"/>
</dbReference>
<proteinExistence type="inferred from homology"/>
<keyword evidence="4" id="KW-0274">FAD</keyword>
<dbReference type="GO" id="GO:0050660">
    <property type="term" value="F:flavin adenine dinucleotide binding"/>
    <property type="evidence" value="ECO:0007669"/>
    <property type="project" value="InterPro"/>
</dbReference>
<dbReference type="Gene3D" id="3.10.100.10">
    <property type="entry name" value="Mannose-Binding Protein A, subunit A"/>
    <property type="match status" value="1"/>
</dbReference>
<dbReference type="SUPFAM" id="SSF56436">
    <property type="entry name" value="C-type lectin-like"/>
    <property type="match status" value="1"/>
</dbReference>
<dbReference type="AlphaFoldDB" id="A0A8J9UG18"/>
<dbReference type="InterPro" id="IPR012132">
    <property type="entry name" value="GMC_OxRdtase"/>
</dbReference>
<dbReference type="InterPro" id="IPR018378">
    <property type="entry name" value="C-type_lectin_CS"/>
</dbReference>
<evidence type="ECO:0000313" key="7">
    <source>
        <dbReference type="EMBL" id="CAH0719676.1"/>
    </source>
</evidence>
<gene>
    <name evidence="7" type="ORF">BINO364_LOCUS5984</name>
</gene>
<comment type="similarity">
    <text evidence="2">Belongs to the GMC oxidoreductase family.</text>
</comment>
<dbReference type="InterPro" id="IPR000172">
    <property type="entry name" value="GMC_OxRdtase_N"/>
</dbReference>
<organism evidence="7 8">
    <name type="scientific">Brenthis ino</name>
    <name type="common">lesser marbled fritillary</name>
    <dbReference type="NCBI Taxonomy" id="405034"/>
    <lineage>
        <taxon>Eukaryota</taxon>
        <taxon>Metazoa</taxon>
        <taxon>Ecdysozoa</taxon>
        <taxon>Arthropoda</taxon>
        <taxon>Hexapoda</taxon>
        <taxon>Insecta</taxon>
        <taxon>Pterygota</taxon>
        <taxon>Neoptera</taxon>
        <taxon>Endopterygota</taxon>
        <taxon>Lepidoptera</taxon>
        <taxon>Glossata</taxon>
        <taxon>Ditrysia</taxon>
        <taxon>Papilionoidea</taxon>
        <taxon>Nymphalidae</taxon>
        <taxon>Heliconiinae</taxon>
        <taxon>Argynnini</taxon>
        <taxon>Brenthis</taxon>
    </lineage>
</organism>
<dbReference type="GO" id="GO:0016614">
    <property type="term" value="F:oxidoreductase activity, acting on CH-OH group of donors"/>
    <property type="evidence" value="ECO:0007669"/>
    <property type="project" value="InterPro"/>
</dbReference>
<protein>
    <recommendedName>
        <fullName evidence="6">C-type lectin domain-containing protein</fullName>
    </recommendedName>
</protein>
<feature type="domain" description="C-type lectin" evidence="6">
    <location>
        <begin position="63"/>
        <end position="191"/>
    </location>
</feature>
<evidence type="ECO:0000256" key="5">
    <source>
        <dbReference type="ARBA" id="ARBA00023157"/>
    </source>
</evidence>
<dbReference type="Pfam" id="PF05199">
    <property type="entry name" value="GMC_oxred_C"/>
    <property type="match status" value="1"/>
</dbReference>
<accession>A0A8J9UG18</accession>
<dbReference type="InterPro" id="IPR007867">
    <property type="entry name" value="GMC_OxRtase_C"/>
</dbReference>
<dbReference type="OrthoDB" id="269227at2759"/>
<dbReference type="Gene3D" id="3.30.560.10">
    <property type="entry name" value="Glucose Oxidase, domain 3"/>
    <property type="match status" value="1"/>
</dbReference>
<dbReference type="PANTHER" id="PTHR11552:SF147">
    <property type="entry name" value="CHOLINE DEHYDROGENASE, MITOCHONDRIAL"/>
    <property type="match status" value="1"/>
</dbReference>
<dbReference type="InterPro" id="IPR016186">
    <property type="entry name" value="C-type_lectin-like/link_sf"/>
</dbReference>
<evidence type="ECO:0000256" key="2">
    <source>
        <dbReference type="ARBA" id="ARBA00010790"/>
    </source>
</evidence>
<dbReference type="InterPro" id="IPR036188">
    <property type="entry name" value="FAD/NAD-bd_sf"/>
</dbReference>
<sequence length="828" mass="93698">MDHPDVSPWDNSDLSCGVLVDGFMVSGSCWGKAHPYVCYKRDNGGPELTSCGTFDKDYVLDWRTGSCYKFHVEAKSWWEAYNTCFAEQAYLAIINNKAEVQVLKEIFASHSRYTIESENPDVMSVGIFDWERNRQWYTIHGESLKDSGYASWHKGALNNTYTVRRKNCGNVNREGYLNDDFCSEERAFICEKDARFMQTNASKELSIEVMSCISACVNQGPVGSTFANLVTHLLTAQCLITEPWPQDHSHLVKDGENFDFIIVGSGTAGSILANRLTELEKWKILLVEAGGDPPIESIIPNFSGALHKSEQVWQYYTEKDETTNRGCVGGKSFWPRGRMLGGTGSINGLLHMKGSPGDYEPWNFENDNGWDWSNIKKYFMKSEKIIDPYILNNTNLKFNYGTDGKFIIDRLNFTHLTVVDSITKAYIEMGLSYLDDLNGHTQMGVGRLRGGNYNGRRVSTATAFLNTARDRRNLYLLKNTFADRIVFNDLKAIGINVTLSNGKTATYYASKEVILSAGSVNTPVLLMVSGIGPQTHLEEFDIDVKVNLPVGYNLQDHVRIPIPITLNTGAVPKSVDYWYKAAARYLLDQNGPYATNYDQPNINAFISVPDGKKIPDVQIDHNYFVPNTSYVYSMCRDIMSFTKDICKQFSKMNENREMIIFFVSLCRPVSRGQILLRSNNPKDYPKIYSKYFNDDQDMVTFVKNVKRVTEIVDTETMKGLQAKLERIQFKDCDGFEFGSDKYWECMARTLTYNVYHPIGTVKMGRPDDPTSVLDSKLKVLGVKGLRVVDASIMPTITSVNTNAPTMMIAERAADFIKSEYINNYKDEL</sequence>
<dbReference type="PROSITE" id="PS00624">
    <property type="entry name" value="GMC_OXRED_2"/>
    <property type="match status" value="1"/>
</dbReference>
<dbReference type="CDD" id="cd00037">
    <property type="entry name" value="CLECT"/>
    <property type="match status" value="1"/>
</dbReference>
<dbReference type="PANTHER" id="PTHR11552">
    <property type="entry name" value="GLUCOSE-METHANOL-CHOLINE GMC OXIDOREDUCTASE"/>
    <property type="match status" value="1"/>
</dbReference>
<keyword evidence="5" id="KW-1015">Disulfide bond</keyword>
<evidence type="ECO:0000256" key="4">
    <source>
        <dbReference type="ARBA" id="ARBA00022827"/>
    </source>
</evidence>
<dbReference type="Pfam" id="PF00059">
    <property type="entry name" value="Lectin_C"/>
    <property type="match status" value="1"/>
</dbReference>
<dbReference type="InterPro" id="IPR001304">
    <property type="entry name" value="C-type_lectin-like"/>
</dbReference>
<dbReference type="Pfam" id="PF00732">
    <property type="entry name" value="GMC_oxred_N"/>
    <property type="match status" value="1"/>
</dbReference>
<dbReference type="PROSITE" id="PS50041">
    <property type="entry name" value="C_TYPE_LECTIN_2"/>
    <property type="match status" value="1"/>
</dbReference>
<keyword evidence="8" id="KW-1185">Reference proteome</keyword>
<dbReference type="SUPFAM" id="SSF54373">
    <property type="entry name" value="FAD-linked reductases, C-terminal domain"/>
    <property type="match status" value="1"/>
</dbReference>
<reference evidence="7" key="1">
    <citation type="submission" date="2021-12" db="EMBL/GenBank/DDBJ databases">
        <authorList>
            <person name="Martin H S."/>
        </authorList>
    </citation>
    <scope>NUCLEOTIDE SEQUENCE</scope>
</reference>
<dbReference type="Proteomes" id="UP000838878">
    <property type="component" value="Chromosome 14"/>
</dbReference>
<evidence type="ECO:0000256" key="1">
    <source>
        <dbReference type="ARBA" id="ARBA00001974"/>
    </source>
</evidence>
<dbReference type="EMBL" id="OV170234">
    <property type="protein sequence ID" value="CAH0719676.1"/>
    <property type="molecule type" value="Genomic_DNA"/>
</dbReference>
<evidence type="ECO:0000256" key="3">
    <source>
        <dbReference type="ARBA" id="ARBA00022630"/>
    </source>
</evidence>
<evidence type="ECO:0000259" key="6">
    <source>
        <dbReference type="PROSITE" id="PS50041"/>
    </source>
</evidence>
<comment type="cofactor">
    <cofactor evidence="1">
        <name>FAD</name>
        <dbReference type="ChEBI" id="CHEBI:57692"/>
    </cofactor>
</comment>